<dbReference type="EMBL" id="CP012333">
    <property type="protein sequence ID" value="AKU97339.1"/>
    <property type="molecule type" value="Genomic_DNA"/>
</dbReference>
<sequence length="292" mass="30456">MLQRLHARLSRIREAEEGEAAIGVEVRVERRDGVSHGTVALVGEDERTERTASSPSCERVLTALAIMAAVGLDEGIAPVPAASPDAGPAEGPAVEPEPPPVAPSPRPSGLTKTATPPSPRHATHVGVAIGTSFEISANRAAIVMPGVFAQLVFPVRFEPLLRLGFARSFRDEVASARGSAGLAWTEATVAGCGDLFGNATIHAGPCVNAEGGVLQAIVNEPLPSRGRTRPWFSAGASARLAWRPLSALSFEIVGGVRVPLIRNELFFEPLSLVYEAPAVVPFVGTAVAAHLP</sequence>
<dbReference type="KEGG" id="llu:AKJ09_04003"/>
<evidence type="ECO:0000313" key="3">
    <source>
        <dbReference type="Proteomes" id="UP000064967"/>
    </source>
</evidence>
<accession>A0A0K1PW20</accession>
<dbReference type="OrthoDB" id="5515981at2"/>
<feature type="compositionally biased region" description="Pro residues" evidence="1">
    <location>
        <begin position="95"/>
        <end position="106"/>
    </location>
</feature>
<dbReference type="STRING" id="1391654.AKJ09_04003"/>
<dbReference type="Proteomes" id="UP000064967">
    <property type="component" value="Chromosome"/>
</dbReference>
<keyword evidence="3" id="KW-1185">Reference proteome</keyword>
<protein>
    <submittedName>
        <fullName evidence="2">Uncharacterized protein</fullName>
    </submittedName>
</protein>
<evidence type="ECO:0000256" key="1">
    <source>
        <dbReference type="SAM" id="MobiDB-lite"/>
    </source>
</evidence>
<gene>
    <name evidence="2" type="ORF">AKJ09_04003</name>
</gene>
<evidence type="ECO:0000313" key="2">
    <source>
        <dbReference type="EMBL" id="AKU97339.1"/>
    </source>
</evidence>
<proteinExistence type="predicted"/>
<name>A0A0K1PW20_9BACT</name>
<feature type="region of interest" description="Disordered" evidence="1">
    <location>
        <begin position="79"/>
        <end position="121"/>
    </location>
</feature>
<dbReference type="AlphaFoldDB" id="A0A0K1PW20"/>
<organism evidence="2 3">
    <name type="scientific">Labilithrix luteola</name>
    <dbReference type="NCBI Taxonomy" id="1391654"/>
    <lineage>
        <taxon>Bacteria</taxon>
        <taxon>Pseudomonadati</taxon>
        <taxon>Myxococcota</taxon>
        <taxon>Polyangia</taxon>
        <taxon>Polyangiales</taxon>
        <taxon>Labilitrichaceae</taxon>
        <taxon>Labilithrix</taxon>
    </lineage>
</organism>
<dbReference type="RefSeq" id="WP_146648489.1">
    <property type="nucleotide sequence ID" value="NZ_CP012333.1"/>
</dbReference>
<reference evidence="2 3" key="1">
    <citation type="submission" date="2015-08" db="EMBL/GenBank/DDBJ databases">
        <authorList>
            <person name="Babu N.S."/>
            <person name="Beckwith C.J."/>
            <person name="Beseler K.G."/>
            <person name="Brison A."/>
            <person name="Carone J.V."/>
            <person name="Caskin T.P."/>
            <person name="Diamond M."/>
            <person name="Durham M.E."/>
            <person name="Foxe J.M."/>
            <person name="Go M."/>
            <person name="Henderson B.A."/>
            <person name="Jones I.B."/>
            <person name="McGettigan J.A."/>
            <person name="Micheletti S.J."/>
            <person name="Nasrallah M.E."/>
            <person name="Ortiz D."/>
            <person name="Piller C.R."/>
            <person name="Privatt S.R."/>
            <person name="Schneider S.L."/>
            <person name="Sharp S."/>
            <person name="Smith T.C."/>
            <person name="Stanton J.D."/>
            <person name="Ullery H.E."/>
            <person name="Wilson R.J."/>
            <person name="Serrano M.G."/>
            <person name="Buck G."/>
            <person name="Lee V."/>
            <person name="Wang Y."/>
            <person name="Carvalho R."/>
            <person name="Voegtly L."/>
            <person name="Shi R."/>
            <person name="Duckworth R."/>
            <person name="Johnson A."/>
            <person name="Loviza R."/>
            <person name="Walstead R."/>
            <person name="Shah Z."/>
            <person name="Kiflezghi M."/>
            <person name="Wade K."/>
            <person name="Ball S.L."/>
            <person name="Bradley K.W."/>
            <person name="Asai D.J."/>
            <person name="Bowman C.A."/>
            <person name="Russell D.A."/>
            <person name="Pope W.H."/>
            <person name="Jacobs-Sera D."/>
            <person name="Hendrix R.W."/>
            <person name="Hatfull G.F."/>
        </authorList>
    </citation>
    <scope>NUCLEOTIDE SEQUENCE [LARGE SCALE GENOMIC DNA]</scope>
    <source>
        <strain evidence="2 3">DSM 27648</strain>
    </source>
</reference>